<evidence type="ECO:0008006" key="7">
    <source>
        <dbReference type="Google" id="ProtNLM"/>
    </source>
</evidence>
<proteinExistence type="predicted"/>
<dbReference type="GO" id="GO:0005852">
    <property type="term" value="C:eukaryotic translation initiation factor 3 complex"/>
    <property type="evidence" value="ECO:0007669"/>
    <property type="project" value="InterPro"/>
</dbReference>
<dbReference type="PANTHER" id="PTHR12399:SF0">
    <property type="entry name" value="EUKARYOTIC TRANSLATION INITIATION FACTOR 3 SUBUNIT D"/>
    <property type="match status" value="1"/>
</dbReference>
<reference evidence="6" key="1">
    <citation type="submission" date="2021-01" db="EMBL/GenBank/DDBJ databases">
        <authorList>
            <person name="Corre E."/>
            <person name="Pelletier E."/>
            <person name="Niang G."/>
            <person name="Scheremetjew M."/>
            <person name="Finn R."/>
            <person name="Kale V."/>
            <person name="Holt S."/>
            <person name="Cochrane G."/>
            <person name="Meng A."/>
            <person name="Brown T."/>
            <person name="Cohen L."/>
        </authorList>
    </citation>
    <scope>NUCLEOTIDE SEQUENCE</scope>
    <source>
        <strain evidence="6">SPMC142</strain>
    </source>
</reference>
<feature type="compositionally biased region" description="Basic and acidic residues" evidence="5">
    <location>
        <begin position="9"/>
        <end position="20"/>
    </location>
</feature>
<name>A0A7S3RVC8_9SPIT</name>
<feature type="compositionally biased region" description="Basic residues" evidence="5">
    <location>
        <begin position="60"/>
        <end position="71"/>
    </location>
</feature>
<feature type="region of interest" description="Disordered" evidence="5">
    <location>
        <begin position="1"/>
        <end position="23"/>
    </location>
</feature>
<keyword evidence="3" id="KW-0694">RNA-binding</keyword>
<dbReference type="Pfam" id="PF05091">
    <property type="entry name" value="eIF-3_zeta"/>
    <property type="match status" value="1"/>
</dbReference>
<dbReference type="PANTHER" id="PTHR12399">
    <property type="entry name" value="EUKARYOTIC TRANSLATION INITIATION FACTOR 3 SUBUNIT 7"/>
    <property type="match status" value="1"/>
</dbReference>
<keyword evidence="4" id="KW-0648">Protein biosynthesis</keyword>
<feature type="region of interest" description="Disordered" evidence="5">
    <location>
        <begin position="36"/>
        <end position="77"/>
    </location>
</feature>
<gene>
    <name evidence="6" type="ORF">SACU0126_LOCUS7338</name>
</gene>
<keyword evidence="1" id="KW-0963">Cytoplasm</keyword>
<evidence type="ECO:0000256" key="4">
    <source>
        <dbReference type="ARBA" id="ARBA00022917"/>
    </source>
</evidence>
<dbReference type="GO" id="GO:0003743">
    <property type="term" value="F:translation initiation factor activity"/>
    <property type="evidence" value="ECO:0007669"/>
    <property type="project" value="UniProtKB-KW"/>
</dbReference>
<dbReference type="InterPro" id="IPR007783">
    <property type="entry name" value="eIF3d"/>
</dbReference>
<evidence type="ECO:0000256" key="3">
    <source>
        <dbReference type="ARBA" id="ARBA00022884"/>
    </source>
</evidence>
<organism evidence="6">
    <name type="scientific">Strombidinopsis acuminata</name>
    <dbReference type="NCBI Taxonomy" id="141414"/>
    <lineage>
        <taxon>Eukaryota</taxon>
        <taxon>Sar</taxon>
        <taxon>Alveolata</taxon>
        <taxon>Ciliophora</taxon>
        <taxon>Intramacronucleata</taxon>
        <taxon>Spirotrichea</taxon>
        <taxon>Choreotrichia</taxon>
        <taxon>Choreotrichida</taxon>
        <taxon>Strombidinopsidae</taxon>
        <taxon>Strombidinopsis</taxon>
    </lineage>
</organism>
<sequence length="530" mass="59699">MADWSARAEQYRERRFRDPRGPPVVTNEAFAFQEESQDGFSLVDTQKGPVNQPGWDKGMRGRGRGRGRGRFGRGYQPAVPMGAEAKFNAKFEKKVVKTAAQSKWKKSMAANNYNRWNDRAPVRLRDASVDVRPEWSVMGQFAFSELNKMSTDVPEGIDVHTCGTLMPYDKAYDRINVKMEKKLEKFDRSFFRVTTSDDPIIAKLASDPKHQDVKVFATDAIISVIMAAPRSAMSWDIIVNKVDGRLFLDKRSGSPLDFVSCNETAVDFSSEDPESINNMGKLVTEATIINQNFSQQVILDTATSADPDAQKPYVFSEPTTPFAAEASPEEAVAPVAYRYRAFNVGKPPKEGDKDMRVKMLIRTELDAVVQGKQNEEQLLRMYALNEVDARLTNGLDWRQKLDSQRGAVLATELKNNSCKLAKWTLQSMLAGADMIKLGYVSRNHVRDNSNHVVLGTQTYKPAEFARQINLNSNNAWGVLKSIVDLCLQLEEGRYLLLKDPNKPVIRLYTIPLDAFDDEEDNGALEDDERE</sequence>
<evidence type="ECO:0000313" key="6">
    <source>
        <dbReference type="EMBL" id="CAE0535133.1"/>
    </source>
</evidence>
<dbReference type="PIRSF" id="PIRSF016281">
    <property type="entry name" value="EIF-3_zeta"/>
    <property type="match status" value="1"/>
</dbReference>
<evidence type="ECO:0000256" key="2">
    <source>
        <dbReference type="ARBA" id="ARBA00022540"/>
    </source>
</evidence>
<dbReference type="GO" id="GO:0003723">
    <property type="term" value="F:RNA binding"/>
    <property type="evidence" value="ECO:0007669"/>
    <property type="project" value="UniProtKB-KW"/>
</dbReference>
<dbReference type="AlphaFoldDB" id="A0A7S3RVC8"/>
<keyword evidence="2" id="KW-0396">Initiation factor</keyword>
<dbReference type="EMBL" id="HBIQ01021914">
    <property type="protein sequence ID" value="CAE0535133.1"/>
    <property type="molecule type" value="Transcribed_RNA"/>
</dbReference>
<evidence type="ECO:0000256" key="5">
    <source>
        <dbReference type="SAM" id="MobiDB-lite"/>
    </source>
</evidence>
<accession>A0A7S3RVC8</accession>
<evidence type="ECO:0000256" key="1">
    <source>
        <dbReference type="ARBA" id="ARBA00022490"/>
    </source>
</evidence>
<protein>
    <recommendedName>
        <fullName evidence="7">EIF3d</fullName>
    </recommendedName>
</protein>